<dbReference type="InterPro" id="IPR036291">
    <property type="entry name" value="NAD(P)-bd_dom_sf"/>
</dbReference>
<evidence type="ECO:0000256" key="9">
    <source>
        <dbReference type="ARBA" id="ARBA00076960"/>
    </source>
</evidence>
<dbReference type="EMBL" id="RDQH01000329">
    <property type="protein sequence ID" value="RXI03222.1"/>
    <property type="molecule type" value="Genomic_DNA"/>
</dbReference>
<keyword evidence="6" id="KW-0539">Nucleus</keyword>
<dbReference type="Gene3D" id="3.40.50.720">
    <property type="entry name" value="NAD(P)-binding Rossmann-like Domain"/>
    <property type="match status" value="1"/>
</dbReference>
<dbReference type="PROSITE" id="PS51005">
    <property type="entry name" value="NAC"/>
    <property type="match status" value="1"/>
</dbReference>
<evidence type="ECO:0000256" key="2">
    <source>
        <dbReference type="ARBA" id="ARBA00023002"/>
    </source>
</evidence>
<keyword evidence="5" id="KW-0804">Transcription</keyword>
<dbReference type="Pfam" id="PF01370">
    <property type="entry name" value="Epimerase"/>
    <property type="match status" value="1"/>
</dbReference>
<sequence length="723" mass="80686">MEREMSSGAGKVVCVTGASGYIASWLVKLLLQRGYTVKASIRDPNDPTKTEHLHALDGAQDRLQLFKANLLEEGSFDSAVEGCEGVFHTASPFYHDVTDPKAELLEPAVKGTLNVLNSCAKSPSIKRVVLTSSIAAVAYNGKPRTPDVVIDETWFTDPDVCKESKLWYVLSKTLAEDAAWKFVKEKGIDLVTINPAMVIGPLLQPTLNTSAAAVLNVIKGARTFPNASFGWINVKDVANAHIQAFESPTASGRYCLVETVAHFSEVVRILRELHPTLQLPEKCADDKPFVPTYQVSKEKAKSLGVEFIPLDVSLKETVESLKEKESPTMEPVEQSHPDHKASVTIITQQVASYSLSPNKQSPAQGGQGQFTPTSETGVSLTTNVSAAAGGTDHELSEDEANSLHNNLIKDQDEFFNSFPPGYRFNPFDGELIVHYLMKKVLDQPLPPNRIFEVNLYRYNPEVLAEKYEKYGDKWYFFTPRDRKYRNGSRPKRAAGDGYWKATGADKEVKSSDGAVVGSRKALVFYRGKPPKGDKTNWIMHEFKVKDSPVRSRRGENDMRLDNWVLCRIYKKDGQNGKRCESRNHAEIHSPFPHRINDESMEIEMSGDIVDPLHEYDPALEYDHKYSYKAYPHMTSLPNISASMNAGSCYANMGYSQPICVRPPSMSSESVLGPYRYIDESTILQDDMMFGMKGFEHSLYSTNNYAGQFSALDHLFVCVLGKRR</sequence>
<dbReference type="Gene3D" id="2.170.150.80">
    <property type="entry name" value="NAC domain"/>
    <property type="match status" value="1"/>
</dbReference>
<evidence type="ECO:0000256" key="7">
    <source>
        <dbReference type="ARBA" id="ARBA00023445"/>
    </source>
</evidence>
<dbReference type="InterPro" id="IPR050425">
    <property type="entry name" value="NAD(P)_dehydrat-like"/>
</dbReference>
<feature type="region of interest" description="Disordered" evidence="10">
    <location>
        <begin position="319"/>
        <end position="340"/>
    </location>
</feature>
<keyword evidence="4" id="KW-0238">DNA-binding</keyword>
<protein>
    <recommendedName>
        <fullName evidence="8">Bifunctional dihydroflavonol 4-reductase/flavanone 4-reductase</fullName>
    </recommendedName>
    <alternativeName>
        <fullName evidence="9">Dihydroflavonol 4-reductase</fullName>
    </alternativeName>
</protein>
<feature type="region of interest" description="Disordered" evidence="10">
    <location>
        <begin position="354"/>
        <end position="377"/>
    </location>
</feature>
<dbReference type="STRING" id="3750.A0A498KCL4"/>
<evidence type="ECO:0000256" key="5">
    <source>
        <dbReference type="ARBA" id="ARBA00023163"/>
    </source>
</evidence>
<evidence type="ECO:0000256" key="1">
    <source>
        <dbReference type="ARBA" id="ARBA00022857"/>
    </source>
</evidence>
<accession>A0A498KCL4</accession>
<dbReference type="GO" id="GO:0006355">
    <property type="term" value="P:regulation of DNA-templated transcription"/>
    <property type="evidence" value="ECO:0007669"/>
    <property type="project" value="InterPro"/>
</dbReference>
<evidence type="ECO:0000256" key="6">
    <source>
        <dbReference type="ARBA" id="ARBA00023242"/>
    </source>
</evidence>
<evidence type="ECO:0000259" key="11">
    <source>
        <dbReference type="PROSITE" id="PS51005"/>
    </source>
</evidence>
<comment type="similarity">
    <text evidence="7">Belongs to the NAD(P)-dependent epimerase/dehydratase family. Dihydroflavonol-4-reductase subfamily.</text>
</comment>
<dbReference type="Pfam" id="PF02365">
    <property type="entry name" value="NAM"/>
    <property type="match status" value="1"/>
</dbReference>
<dbReference type="PANTHER" id="PTHR10366">
    <property type="entry name" value="NAD DEPENDENT EPIMERASE/DEHYDRATASE"/>
    <property type="match status" value="1"/>
</dbReference>
<dbReference type="CDD" id="cd08958">
    <property type="entry name" value="FR_SDR_e"/>
    <property type="match status" value="1"/>
</dbReference>
<proteinExistence type="inferred from homology"/>
<evidence type="ECO:0000313" key="13">
    <source>
        <dbReference type="Proteomes" id="UP000290289"/>
    </source>
</evidence>
<evidence type="ECO:0000256" key="4">
    <source>
        <dbReference type="ARBA" id="ARBA00023125"/>
    </source>
</evidence>
<dbReference type="Proteomes" id="UP000290289">
    <property type="component" value="Chromosome 3"/>
</dbReference>
<gene>
    <name evidence="12" type="ORF">DVH24_003874</name>
</gene>
<keyword evidence="13" id="KW-1185">Reference proteome</keyword>
<keyword evidence="1" id="KW-0521">NADP</keyword>
<dbReference type="InterPro" id="IPR001509">
    <property type="entry name" value="Epimerase_deHydtase"/>
</dbReference>
<dbReference type="SUPFAM" id="SSF101941">
    <property type="entry name" value="NAC domain"/>
    <property type="match status" value="1"/>
</dbReference>
<evidence type="ECO:0000313" key="12">
    <source>
        <dbReference type="EMBL" id="RXI03222.1"/>
    </source>
</evidence>
<dbReference type="GO" id="GO:0003677">
    <property type="term" value="F:DNA binding"/>
    <property type="evidence" value="ECO:0007669"/>
    <property type="project" value="UniProtKB-KW"/>
</dbReference>
<evidence type="ECO:0000256" key="3">
    <source>
        <dbReference type="ARBA" id="ARBA00023015"/>
    </source>
</evidence>
<keyword evidence="2" id="KW-0560">Oxidoreductase</keyword>
<comment type="caution">
    <text evidence="12">The sequence shown here is derived from an EMBL/GenBank/DDBJ whole genome shotgun (WGS) entry which is preliminary data.</text>
</comment>
<dbReference type="FunFam" id="3.40.50.720:FF:000085">
    <property type="entry name" value="Dihydroflavonol reductase"/>
    <property type="match status" value="1"/>
</dbReference>
<keyword evidence="3" id="KW-0805">Transcription regulation</keyword>
<dbReference type="InterPro" id="IPR003441">
    <property type="entry name" value="NAC-dom"/>
</dbReference>
<evidence type="ECO:0000256" key="10">
    <source>
        <dbReference type="SAM" id="MobiDB-lite"/>
    </source>
</evidence>
<feature type="domain" description="NAC" evidence="11">
    <location>
        <begin position="418"/>
        <end position="571"/>
    </location>
</feature>
<evidence type="ECO:0000256" key="8">
    <source>
        <dbReference type="ARBA" id="ARBA00073224"/>
    </source>
</evidence>
<reference evidence="12 13" key="1">
    <citation type="submission" date="2018-10" db="EMBL/GenBank/DDBJ databases">
        <title>A high-quality apple genome assembly.</title>
        <authorList>
            <person name="Hu J."/>
        </authorList>
    </citation>
    <scope>NUCLEOTIDE SEQUENCE [LARGE SCALE GENOMIC DNA]</scope>
    <source>
        <strain evidence="13">cv. HFTH1</strain>
        <tissue evidence="12">Young leaf</tissue>
    </source>
</reference>
<dbReference type="SUPFAM" id="SSF51735">
    <property type="entry name" value="NAD(P)-binding Rossmann-fold domains"/>
    <property type="match status" value="1"/>
</dbReference>
<dbReference type="PANTHER" id="PTHR10366:SF852">
    <property type="entry name" value="CINNAMOYL-COA REDUCTASE CAD2"/>
    <property type="match status" value="1"/>
</dbReference>
<organism evidence="12 13">
    <name type="scientific">Malus domestica</name>
    <name type="common">Apple</name>
    <name type="synonym">Pyrus malus</name>
    <dbReference type="NCBI Taxonomy" id="3750"/>
    <lineage>
        <taxon>Eukaryota</taxon>
        <taxon>Viridiplantae</taxon>
        <taxon>Streptophyta</taxon>
        <taxon>Embryophyta</taxon>
        <taxon>Tracheophyta</taxon>
        <taxon>Spermatophyta</taxon>
        <taxon>Magnoliopsida</taxon>
        <taxon>eudicotyledons</taxon>
        <taxon>Gunneridae</taxon>
        <taxon>Pentapetalae</taxon>
        <taxon>rosids</taxon>
        <taxon>fabids</taxon>
        <taxon>Rosales</taxon>
        <taxon>Rosaceae</taxon>
        <taxon>Amygdaloideae</taxon>
        <taxon>Maleae</taxon>
        <taxon>Malus</taxon>
    </lineage>
</organism>
<name>A0A498KCL4_MALDO</name>
<dbReference type="InterPro" id="IPR036093">
    <property type="entry name" value="NAC_dom_sf"/>
</dbReference>
<dbReference type="GO" id="GO:0016616">
    <property type="term" value="F:oxidoreductase activity, acting on the CH-OH group of donors, NAD or NADP as acceptor"/>
    <property type="evidence" value="ECO:0007669"/>
    <property type="project" value="TreeGrafter"/>
</dbReference>
<dbReference type="AlphaFoldDB" id="A0A498KCL4"/>